<evidence type="ECO:0000256" key="3">
    <source>
        <dbReference type="SAM" id="Phobius"/>
    </source>
</evidence>
<proteinExistence type="predicted"/>
<feature type="region of interest" description="Disordered" evidence="2">
    <location>
        <begin position="1"/>
        <end position="32"/>
    </location>
</feature>
<feature type="transmembrane region" description="Helical" evidence="3">
    <location>
        <begin position="196"/>
        <end position="221"/>
    </location>
</feature>
<keyword evidence="5" id="KW-0132">Cell division</keyword>
<dbReference type="EMBL" id="JADKYB010000005">
    <property type="protein sequence ID" value="MBM9505046.1"/>
    <property type="molecule type" value="Genomic_DNA"/>
</dbReference>
<dbReference type="SUPFAM" id="SSF52540">
    <property type="entry name" value="P-loop containing nucleoside triphosphate hydrolases"/>
    <property type="match status" value="1"/>
</dbReference>
<dbReference type="Pfam" id="PF01580">
    <property type="entry name" value="FtsK_SpoIIIE"/>
    <property type="match status" value="1"/>
</dbReference>
<keyword evidence="3" id="KW-0812">Transmembrane</keyword>
<feature type="binding site" evidence="1">
    <location>
        <begin position="387"/>
        <end position="394"/>
    </location>
    <ligand>
        <name>ATP</name>
        <dbReference type="ChEBI" id="CHEBI:30616"/>
    </ligand>
</feature>
<evidence type="ECO:0000313" key="5">
    <source>
        <dbReference type="EMBL" id="MBM9505046.1"/>
    </source>
</evidence>
<name>A0ABS2TRA4_9ACTN</name>
<sequence>MTEIIDLDDHRARRAPDLTKPVPAPDSEQAPRPVLEGVVIPSGIPGAGKAAAGRAGLRHAARTVRVVATDDRTRAGVRLAVRHGSYVLGGTRILAKRAWDGRTVARHERMMRAAEAAGQHETALEWEQRAAAFRKERHQRRMDLLTAPQQIVRSAAVGTAGTAGGLLGLGMVLAIGEHDPAQVIAPIVFTINAIRWAVLIIHMVWGPAVLLGPWLALLGVWNTGRKGQAAPNWALPASEQDSRDMVPDEGAILDALRHLGIGPLNQAFKAGWQARWVQPTTRLGKGWHTQLQLPLGVTVEMINGKKDVLAHNLLRLPVEVWPTEPRNAPGTLDLWVADQGSLSGAVPPWPLLTDGAADYFKGVPVGVSQRGEPVFGKLMASNYMVGGIMGSGKSSLVVGLLLGAMLDPLVEIDVYVMAYNVDYDPMRERLRVLVKGDDDEQAEAALESLRALRDEVTERGKLLEALGGDTVKLTRELAQRDPRMHPRVVVYDECHELFEHKKYGAEAAELAVKVLKKARKVGITLMFVTVSPTASSIPKDVTRNTSHRVAFAVGDHVANDGLLGTGKHRAGITATTLNPAENIGTALTVGFTSNAFELVRAYYVRKDADTDQVTPVVQRALALRQGITPATVAGGQDREQADPLADILTVLRDEPRARTTEVLQRLAEHNPAAYRDWGPRDLKRILAEAGAEAPLRDGYAVVSRDHVRDAINNRHTTPDDNAE</sequence>
<evidence type="ECO:0000256" key="2">
    <source>
        <dbReference type="SAM" id="MobiDB-lite"/>
    </source>
</evidence>
<feature type="transmembrane region" description="Helical" evidence="3">
    <location>
        <begin position="151"/>
        <end position="176"/>
    </location>
</feature>
<keyword evidence="1" id="KW-0067">ATP-binding</keyword>
<dbReference type="PROSITE" id="PS50901">
    <property type="entry name" value="FTSK"/>
    <property type="match status" value="1"/>
</dbReference>
<dbReference type="InterPro" id="IPR027417">
    <property type="entry name" value="P-loop_NTPase"/>
</dbReference>
<evidence type="ECO:0000256" key="1">
    <source>
        <dbReference type="PROSITE-ProRule" id="PRU00289"/>
    </source>
</evidence>
<feature type="compositionally biased region" description="Basic and acidic residues" evidence="2">
    <location>
        <begin position="7"/>
        <end position="17"/>
    </location>
</feature>
<reference evidence="5 6" key="1">
    <citation type="submission" date="2021-01" db="EMBL/GenBank/DDBJ databases">
        <title>Streptomyces acididurans sp. nov., isolated from a peat swamp forest soil.</title>
        <authorList>
            <person name="Chantavorakit T."/>
            <person name="Duangmal K."/>
        </authorList>
    </citation>
    <scope>NUCLEOTIDE SEQUENCE [LARGE SCALE GENOMIC DNA]</scope>
    <source>
        <strain evidence="5 6">KK5PA1</strain>
    </source>
</reference>
<protein>
    <submittedName>
        <fullName evidence="5">Cell division protein FtsK</fullName>
    </submittedName>
</protein>
<keyword evidence="3" id="KW-0472">Membrane</keyword>
<keyword evidence="6" id="KW-1185">Reference proteome</keyword>
<feature type="domain" description="FtsK" evidence="4">
    <location>
        <begin position="371"/>
        <end position="560"/>
    </location>
</feature>
<dbReference type="InterPro" id="IPR002543">
    <property type="entry name" value="FtsK_dom"/>
</dbReference>
<keyword evidence="5" id="KW-0131">Cell cycle</keyword>
<gene>
    <name evidence="5" type="ORF">ITX44_10935</name>
</gene>
<dbReference type="Proteomes" id="UP000749040">
    <property type="component" value="Unassembled WGS sequence"/>
</dbReference>
<dbReference type="GO" id="GO:0051301">
    <property type="term" value="P:cell division"/>
    <property type="evidence" value="ECO:0007669"/>
    <property type="project" value="UniProtKB-KW"/>
</dbReference>
<keyword evidence="1" id="KW-0547">Nucleotide-binding</keyword>
<keyword evidence="3" id="KW-1133">Transmembrane helix</keyword>
<accession>A0ABS2TRA4</accession>
<comment type="caution">
    <text evidence="5">The sequence shown here is derived from an EMBL/GenBank/DDBJ whole genome shotgun (WGS) entry which is preliminary data.</text>
</comment>
<dbReference type="RefSeq" id="WP_205356915.1">
    <property type="nucleotide sequence ID" value="NZ_JADKYB010000005.1"/>
</dbReference>
<dbReference type="Gene3D" id="3.40.50.300">
    <property type="entry name" value="P-loop containing nucleotide triphosphate hydrolases"/>
    <property type="match status" value="1"/>
</dbReference>
<organism evidence="5 6">
    <name type="scientific">Actinacidiphila acididurans</name>
    <dbReference type="NCBI Taxonomy" id="2784346"/>
    <lineage>
        <taxon>Bacteria</taxon>
        <taxon>Bacillati</taxon>
        <taxon>Actinomycetota</taxon>
        <taxon>Actinomycetes</taxon>
        <taxon>Kitasatosporales</taxon>
        <taxon>Streptomycetaceae</taxon>
        <taxon>Actinacidiphila</taxon>
    </lineage>
</organism>
<evidence type="ECO:0000259" key="4">
    <source>
        <dbReference type="PROSITE" id="PS50901"/>
    </source>
</evidence>
<evidence type="ECO:0000313" key="6">
    <source>
        <dbReference type="Proteomes" id="UP000749040"/>
    </source>
</evidence>